<keyword evidence="3" id="KW-1185">Reference proteome</keyword>
<comment type="caution">
    <text evidence="2">The sequence shown here is derived from an EMBL/GenBank/DDBJ whole genome shotgun (WGS) entry which is preliminary data.</text>
</comment>
<feature type="compositionally biased region" description="Basic and acidic residues" evidence="1">
    <location>
        <begin position="64"/>
        <end position="81"/>
    </location>
</feature>
<evidence type="ECO:0000313" key="2">
    <source>
        <dbReference type="EMBL" id="KAL2492009.1"/>
    </source>
</evidence>
<organism evidence="2 3">
    <name type="scientific">Abeliophyllum distichum</name>
    <dbReference type="NCBI Taxonomy" id="126358"/>
    <lineage>
        <taxon>Eukaryota</taxon>
        <taxon>Viridiplantae</taxon>
        <taxon>Streptophyta</taxon>
        <taxon>Embryophyta</taxon>
        <taxon>Tracheophyta</taxon>
        <taxon>Spermatophyta</taxon>
        <taxon>Magnoliopsida</taxon>
        <taxon>eudicotyledons</taxon>
        <taxon>Gunneridae</taxon>
        <taxon>Pentapetalae</taxon>
        <taxon>asterids</taxon>
        <taxon>lamiids</taxon>
        <taxon>Lamiales</taxon>
        <taxon>Oleaceae</taxon>
        <taxon>Forsythieae</taxon>
        <taxon>Abeliophyllum</taxon>
    </lineage>
</organism>
<dbReference type="EMBL" id="JBFOLK010000008">
    <property type="protein sequence ID" value="KAL2492009.1"/>
    <property type="molecule type" value="Genomic_DNA"/>
</dbReference>
<reference evidence="3" key="1">
    <citation type="submission" date="2024-07" db="EMBL/GenBank/DDBJ databases">
        <title>Two chromosome-level genome assemblies of Korean endemic species Abeliophyllum distichum and Forsythia ovata (Oleaceae).</title>
        <authorList>
            <person name="Jang H."/>
        </authorList>
    </citation>
    <scope>NUCLEOTIDE SEQUENCE [LARGE SCALE GENOMIC DNA]</scope>
</reference>
<sequence length="109" mass="12895">MEHLEAIEEIHRGASLNGHELYVCQTPYCNLRKRWVINIKDYRKIRRPKGYELNHHRHQPHNASWEEGHEQVPEVDSEGHIIEYVPGKEEDDPEEDEDPEPNESAGENY</sequence>
<protein>
    <submittedName>
        <fullName evidence="2">Uncharacterized protein</fullName>
    </submittedName>
</protein>
<accession>A0ABD1RYD7</accession>
<gene>
    <name evidence="2" type="ORF">Adt_27637</name>
</gene>
<feature type="region of interest" description="Disordered" evidence="1">
    <location>
        <begin position="52"/>
        <end position="109"/>
    </location>
</feature>
<evidence type="ECO:0000313" key="3">
    <source>
        <dbReference type="Proteomes" id="UP001604336"/>
    </source>
</evidence>
<name>A0ABD1RYD7_9LAMI</name>
<dbReference type="AlphaFoldDB" id="A0ABD1RYD7"/>
<dbReference type="Proteomes" id="UP001604336">
    <property type="component" value="Unassembled WGS sequence"/>
</dbReference>
<feature type="compositionally biased region" description="Acidic residues" evidence="1">
    <location>
        <begin position="89"/>
        <end position="101"/>
    </location>
</feature>
<proteinExistence type="predicted"/>
<evidence type="ECO:0000256" key="1">
    <source>
        <dbReference type="SAM" id="MobiDB-lite"/>
    </source>
</evidence>